<dbReference type="AlphaFoldDB" id="A0A835VFH8"/>
<proteinExistence type="predicted"/>
<gene>
    <name evidence="2" type="ORF">HPP92_003480</name>
</gene>
<accession>A0A835VFH8</accession>
<dbReference type="Proteomes" id="UP000636800">
    <property type="component" value="Chromosome 1"/>
</dbReference>
<organism evidence="2 3">
    <name type="scientific">Vanilla planifolia</name>
    <name type="common">Vanilla</name>
    <dbReference type="NCBI Taxonomy" id="51239"/>
    <lineage>
        <taxon>Eukaryota</taxon>
        <taxon>Viridiplantae</taxon>
        <taxon>Streptophyta</taxon>
        <taxon>Embryophyta</taxon>
        <taxon>Tracheophyta</taxon>
        <taxon>Spermatophyta</taxon>
        <taxon>Magnoliopsida</taxon>
        <taxon>Liliopsida</taxon>
        <taxon>Asparagales</taxon>
        <taxon>Orchidaceae</taxon>
        <taxon>Vanilloideae</taxon>
        <taxon>Vanilleae</taxon>
        <taxon>Vanilla</taxon>
    </lineage>
</organism>
<evidence type="ECO:0000256" key="1">
    <source>
        <dbReference type="SAM" id="SignalP"/>
    </source>
</evidence>
<keyword evidence="1" id="KW-0732">Signal</keyword>
<name>A0A835VFH8_VANPL</name>
<protein>
    <submittedName>
        <fullName evidence="2">Uncharacterized protein</fullName>
    </submittedName>
</protein>
<feature type="signal peptide" evidence="1">
    <location>
        <begin position="1"/>
        <end position="21"/>
    </location>
</feature>
<dbReference type="EMBL" id="JADCNL010000001">
    <property type="protein sequence ID" value="KAG0498789.1"/>
    <property type="molecule type" value="Genomic_DNA"/>
</dbReference>
<evidence type="ECO:0000313" key="3">
    <source>
        <dbReference type="Proteomes" id="UP000636800"/>
    </source>
</evidence>
<keyword evidence="3" id="KW-1185">Reference proteome</keyword>
<comment type="caution">
    <text evidence="2">The sequence shown here is derived from an EMBL/GenBank/DDBJ whole genome shotgun (WGS) entry which is preliminary data.</text>
</comment>
<reference evidence="2 3" key="1">
    <citation type="journal article" date="2020" name="Nat. Food">
        <title>A phased Vanilla planifolia genome enables genetic improvement of flavour and production.</title>
        <authorList>
            <person name="Hasing T."/>
            <person name="Tang H."/>
            <person name="Brym M."/>
            <person name="Khazi F."/>
            <person name="Huang T."/>
            <person name="Chambers A.H."/>
        </authorList>
    </citation>
    <scope>NUCLEOTIDE SEQUENCE [LARGE SCALE GENOMIC DNA]</scope>
    <source>
        <tissue evidence="2">Leaf</tissue>
    </source>
</reference>
<dbReference type="OrthoDB" id="1727351at2759"/>
<evidence type="ECO:0000313" key="2">
    <source>
        <dbReference type="EMBL" id="KAG0498789.1"/>
    </source>
</evidence>
<feature type="chain" id="PRO_5032686266" evidence="1">
    <location>
        <begin position="22"/>
        <end position="120"/>
    </location>
</feature>
<sequence length="120" mass="13572">MRTPTFVITVLLIAMLATTTSKTVQEAKKNVPLRLLHDFHTQKPMDSTNQKGINTDWFRVSRNSGANDKFMMKKHLDTVFCNKKKKKVICSKARDTASVQTSQIADKKSSISLKKLGPNY</sequence>